<dbReference type="InterPro" id="IPR012678">
    <property type="entry name" value="Ribosomal_uL23/eL15/eS24_sf"/>
</dbReference>
<dbReference type="InterPro" id="IPR012677">
    <property type="entry name" value="Nucleotide-bd_a/b_plait_sf"/>
</dbReference>
<reference evidence="6" key="1">
    <citation type="submission" date="2016-04" db="EMBL/GenBank/DDBJ databases">
        <authorList>
            <person name="Nguyen H.D."/>
            <person name="Samba Siva P."/>
            <person name="Cullis J."/>
            <person name="Levesque C.A."/>
            <person name="Hambleton S."/>
        </authorList>
    </citation>
    <scope>NUCLEOTIDE SEQUENCE</scope>
    <source>
        <strain evidence="6">DAOMC 236426</strain>
    </source>
</reference>
<feature type="region of interest" description="Disordered" evidence="5">
    <location>
        <begin position="78"/>
        <end position="106"/>
    </location>
</feature>
<keyword evidence="7" id="KW-1185">Reference proteome</keyword>
<dbReference type="GO" id="GO:0003735">
    <property type="term" value="F:structural constituent of ribosome"/>
    <property type="evidence" value="ECO:0007669"/>
    <property type="project" value="InterPro"/>
</dbReference>
<reference evidence="6" key="2">
    <citation type="journal article" date="2019" name="IMA Fungus">
        <title>Genome sequencing and comparison of five Tilletia species to identify candidate genes for the detection of regulated species infecting wheat.</title>
        <authorList>
            <person name="Nguyen H.D.T."/>
            <person name="Sultana T."/>
            <person name="Kesanakurti P."/>
            <person name="Hambleton S."/>
        </authorList>
    </citation>
    <scope>NUCLEOTIDE SEQUENCE</scope>
    <source>
        <strain evidence="6">DAOMC 236426</strain>
    </source>
</reference>
<dbReference type="GO" id="GO:0005762">
    <property type="term" value="C:mitochondrial large ribosomal subunit"/>
    <property type="evidence" value="ECO:0007669"/>
    <property type="project" value="TreeGrafter"/>
</dbReference>
<comment type="similarity">
    <text evidence="1">Belongs to the universal ribosomal protein uL23 family.</text>
</comment>
<dbReference type="InterPro" id="IPR013025">
    <property type="entry name" value="Ribosomal_uL23-like"/>
</dbReference>
<gene>
    <name evidence="6" type="ORF">A4X06_0g5846</name>
</gene>
<dbReference type="Gene3D" id="3.30.70.330">
    <property type="match status" value="1"/>
</dbReference>
<keyword evidence="3" id="KW-0687">Ribonucleoprotein</keyword>
<protein>
    <recommendedName>
        <fullName evidence="4">Large ribosomal subunit protein uL23m</fullName>
    </recommendedName>
</protein>
<dbReference type="GO" id="GO:0032543">
    <property type="term" value="P:mitochondrial translation"/>
    <property type="evidence" value="ECO:0007669"/>
    <property type="project" value="TreeGrafter"/>
</dbReference>
<feature type="compositionally biased region" description="Polar residues" evidence="5">
    <location>
        <begin position="95"/>
        <end position="106"/>
    </location>
</feature>
<evidence type="ECO:0000256" key="3">
    <source>
        <dbReference type="ARBA" id="ARBA00023274"/>
    </source>
</evidence>
<dbReference type="AlphaFoldDB" id="A0A8X7SVW0"/>
<accession>A0A8X7SVW0</accession>
<dbReference type="Proteomes" id="UP000077684">
    <property type="component" value="Unassembled WGS sequence"/>
</dbReference>
<dbReference type="EMBL" id="LWDE02000770">
    <property type="protein sequence ID" value="KAE8245040.1"/>
    <property type="molecule type" value="Genomic_DNA"/>
</dbReference>
<keyword evidence="2" id="KW-0689">Ribosomal protein</keyword>
<name>A0A8X7SVW0_9BASI</name>
<evidence type="ECO:0000313" key="6">
    <source>
        <dbReference type="EMBL" id="KAE8245040.1"/>
    </source>
</evidence>
<sequence>MQSQRSSRPARKKQLLYCTRSLSRTAPASASASGRGAEMAATARSTLALIAAAPCTPPAARLARVGVGASAMLAALARRNQSTSTPAPPADDDQLSVQPPTPTRQAPTVRMLAEAGLVVNPIRTQTRRRRNAGKKPVTQKLLAQMEAQHIIPTQPASPLADTVFNALYRRCRARLWVPTPSDARLPQDTDMQAWLDTQLDAYVDSLSSEPEKLAAFEALSSEEQLDFALLPTWQALDESEQREAHIRVRFEAARKLGWRRGFSSGFPYLTQDALPEGGEDAEMLAQLQLPALSSEADSTVRALLKRVHTAKNTADVLAAHRELFKLDEARAWASWQAMPEPARLAEQQDVWTNRDRSRIYIDNTPGSSVCLKTMPRWFNTPQRAGPLNFLPNILVRLVRNYTASGEKYDVWKATFRVPLSMHKHALRSYLLAIYGLRTTWARSMIYRSKLTRSARGGGVKRPGKDRTYKKVEVGLLEPFLWPGVNPSFLPNRMLVHEMRFEAQRAYMKMTRTARWRARRTADPLLDALTEGVQHGVLDGAAAVEMGKVRPRVMAKGNGIPTAKHGRILAMLLERKREREGEIRKIVEERAGASSQQASTS</sequence>
<evidence type="ECO:0000256" key="1">
    <source>
        <dbReference type="ARBA" id="ARBA00006700"/>
    </source>
</evidence>
<organism evidence="6 7">
    <name type="scientific">Tilletia controversa</name>
    <name type="common">dwarf bunt fungus</name>
    <dbReference type="NCBI Taxonomy" id="13291"/>
    <lineage>
        <taxon>Eukaryota</taxon>
        <taxon>Fungi</taxon>
        <taxon>Dikarya</taxon>
        <taxon>Basidiomycota</taxon>
        <taxon>Ustilaginomycotina</taxon>
        <taxon>Exobasidiomycetes</taxon>
        <taxon>Tilletiales</taxon>
        <taxon>Tilletiaceae</taxon>
        <taxon>Tilletia</taxon>
    </lineage>
</organism>
<dbReference type="SUPFAM" id="SSF54189">
    <property type="entry name" value="Ribosomal proteins S24e, L23 and L15e"/>
    <property type="match status" value="1"/>
</dbReference>
<proteinExistence type="inferred from homology"/>
<dbReference type="PANTHER" id="PTHR12059">
    <property type="entry name" value="RIBOSOMAL PROTEIN L23-RELATED"/>
    <property type="match status" value="1"/>
</dbReference>
<evidence type="ECO:0000256" key="5">
    <source>
        <dbReference type="SAM" id="MobiDB-lite"/>
    </source>
</evidence>
<evidence type="ECO:0000256" key="2">
    <source>
        <dbReference type="ARBA" id="ARBA00022980"/>
    </source>
</evidence>
<comment type="caution">
    <text evidence="6">The sequence shown here is derived from an EMBL/GenBank/DDBJ whole genome shotgun (WGS) entry which is preliminary data.</text>
</comment>
<dbReference type="PANTHER" id="PTHR12059:SF5">
    <property type="entry name" value="LARGE RIBOSOMAL SUBUNIT PROTEIN UL23M"/>
    <property type="match status" value="1"/>
</dbReference>
<evidence type="ECO:0000313" key="7">
    <source>
        <dbReference type="Proteomes" id="UP000077684"/>
    </source>
</evidence>
<evidence type="ECO:0000256" key="4">
    <source>
        <dbReference type="ARBA" id="ARBA00039977"/>
    </source>
</evidence>